<accession>A0ABZ2LYX9</accession>
<dbReference type="Pfam" id="PF07081">
    <property type="entry name" value="DUF1349"/>
    <property type="match status" value="1"/>
</dbReference>
<dbReference type="PANTHER" id="PTHR35332:SF2">
    <property type="entry name" value="REGULATION OF ENOLASE PROTEIN 1"/>
    <property type="match status" value="1"/>
</dbReference>
<dbReference type="Proteomes" id="UP001370348">
    <property type="component" value="Chromosome"/>
</dbReference>
<dbReference type="Gene3D" id="2.60.120.200">
    <property type="match status" value="1"/>
</dbReference>
<dbReference type="SUPFAM" id="SSF49899">
    <property type="entry name" value="Concanavalin A-like lectins/glucanases"/>
    <property type="match status" value="1"/>
</dbReference>
<gene>
    <name evidence="1" type="ORF">LZC94_02490</name>
</gene>
<dbReference type="EMBL" id="CP089984">
    <property type="protein sequence ID" value="WXB16149.1"/>
    <property type="molecule type" value="Genomic_DNA"/>
</dbReference>
<evidence type="ECO:0000313" key="1">
    <source>
        <dbReference type="EMBL" id="WXB16149.1"/>
    </source>
</evidence>
<evidence type="ECO:0000313" key="2">
    <source>
        <dbReference type="Proteomes" id="UP001370348"/>
    </source>
</evidence>
<dbReference type="RefSeq" id="WP_394825778.1">
    <property type="nucleotide sequence ID" value="NZ_CP089984.1"/>
</dbReference>
<dbReference type="InterPro" id="IPR013320">
    <property type="entry name" value="ConA-like_dom_sf"/>
</dbReference>
<reference evidence="1 2" key="1">
    <citation type="submission" date="2021-12" db="EMBL/GenBank/DDBJ databases">
        <title>Discovery of the Pendulisporaceae a myxobacterial family with distinct sporulation behavior and unique specialized metabolism.</title>
        <authorList>
            <person name="Garcia R."/>
            <person name="Popoff A."/>
            <person name="Bader C.D."/>
            <person name="Loehr J."/>
            <person name="Walesch S."/>
            <person name="Walt C."/>
            <person name="Boldt J."/>
            <person name="Bunk B."/>
            <person name="Haeckl F.J.F.P.J."/>
            <person name="Gunesch A.P."/>
            <person name="Birkelbach J."/>
            <person name="Nuebel U."/>
            <person name="Pietschmann T."/>
            <person name="Bach T."/>
            <person name="Mueller R."/>
        </authorList>
    </citation>
    <scope>NUCLEOTIDE SEQUENCE [LARGE SCALE GENOMIC DNA]</scope>
    <source>
        <strain evidence="1 2">MSr11954</strain>
    </source>
</reference>
<name>A0ABZ2LYX9_9BACT</name>
<protein>
    <submittedName>
        <fullName evidence="1">DUF1349 domain-containing protein</fullName>
    </submittedName>
</protein>
<dbReference type="PANTHER" id="PTHR35332">
    <property type="entry name" value="REGULATION OF ENOLASE PROTEIN 1"/>
    <property type="match status" value="1"/>
</dbReference>
<proteinExistence type="predicted"/>
<dbReference type="InterPro" id="IPR009784">
    <property type="entry name" value="DUF1349"/>
</dbReference>
<organism evidence="1 2">
    <name type="scientific">Pendulispora albinea</name>
    <dbReference type="NCBI Taxonomy" id="2741071"/>
    <lineage>
        <taxon>Bacteria</taxon>
        <taxon>Pseudomonadati</taxon>
        <taxon>Myxococcota</taxon>
        <taxon>Myxococcia</taxon>
        <taxon>Myxococcales</taxon>
        <taxon>Sorangiineae</taxon>
        <taxon>Pendulisporaceae</taxon>
        <taxon>Pendulispora</taxon>
    </lineage>
</organism>
<keyword evidence="2" id="KW-1185">Reference proteome</keyword>
<sequence length="201" mass="22033">MEGNRTIPWNVAHWLNRPPSVDIDGDDLIVSTADRSDFWRRTSYGFIHDNGHALLAALPLGTAIEVTYEADFEALFDQAGIMVRVDERTWVKAGVEFSDGVPQLGAVATREFSDWSLAPAPEWIRRPITVRASRSGDALTIRAHKGDGQWQLVRVTPLAPDVVANAGPFCCSPTRRGLVVRFTRFVRGAADASLHAEGPGV</sequence>